<feature type="domain" description="DNA2/NAM7 helicase helicase" evidence="25">
    <location>
        <begin position="1002"/>
        <end position="1061"/>
    </location>
</feature>
<dbReference type="CDD" id="cd22318">
    <property type="entry name" value="DNA2_N-like"/>
    <property type="match status" value="1"/>
</dbReference>
<evidence type="ECO:0000256" key="4">
    <source>
        <dbReference type="ARBA" id="ARBA00012551"/>
    </source>
</evidence>
<evidence type="ECO:0000256" key="6">
    <source>
        <dbReference type="ARBA" id="ARBA00022485"/>
    </source>
</evidence>
<dbReference type="PANTHER" id="PTHR43788">
    <property type="entry name" value="DNA2/NAM7 HELICASE FAMILY MEMBER"/>
    <property type="match status" value="1"/>
</dbReference>
<comment type="catalytic activity">
    <reaction evidence="22">
        <text>ATP + H2O = ADP + phosphate + H(+)</text>
        <dbReference type="Rhea" id="RHEA:13065"/>
        <dbReference type="ChEBI" id="CHEBI:15377"/>
        <dbReference type="ChEBI" id="CHEBI:15378"/>
        <dbReference type="ChEBI" id="CHEBI:30616"/>
        <dbReference type="ChEBI" id="CHEBI:43474"/>
        <dbReference type="ChEBI" id="CHEBI:456216"/>
        <dbReference type="EC" id="3.6.4.12"/>
    </reaction>
</comment>
<evidence type="ECO:0000256" key="21">
    <source>
        <dbReference type="ARBA" id="ARBA00023268"/>
    </source>
</evidence>
<feature type="compositionally biased region" description="Basic residues" evidence="23">
    <location>
        <begin position="103"/>
        <end position="114"/>
    </location>
</feature>
<feature type="domain" description="DNA2/NAM7 helicase helicase" evidence="25">
    <location>
        <begin position="894"/>
        <end position="989"/>
    </location>
</feature>
<evidence type="ECO:0000256" key="8">
    <source>
        <dbReference type="ARBA" id="ARBA00022722"/>
    </source>
</evidence>
<evidence type="ECO:0000256" key="3">
    <source>
        <dbReference type="ARBA" id="ARBA00007913"/>
    </source>
</evidence>
<feature type="compositionally biased region" description="Basic and acidic residues" evidence="23">
    <location>
        <begin position="23"/>
        <end position="36"/>
    </location>
</feature>
<evidence type="ECO:0000259" key="24">
    <source>
        <dbReference type="Pfam" id="PF08696"/>
    </source>
</evidence>
<evidence type="ECO:0000256" key="14">
    <source>
        <dbReference type="ARBA" id="ARBA00022806"/>
    </source>
</evidence>
<dbReference type="GO" id="GO:0006260">
    <property type="term" value="P:DNA replication"/>
    <property type="evidence" value="ECO:0007669"/>
    <property type="project" value="UniProtKB-KW"/>
</dbReference>
<keyword evidence="14" id="KW-0347">Helicase</keyword>
<evidence type="ECO:0000256" key="13">
    <source>
        <dbReference type="ARBA" id="ARBA00022801"/>
    </source>
</evidence>
<evidence type="ECO:0000256" key="7">
    <source>
        <dbReference type="ARBA" id="ARBA00022705"/>
    </source>
</evidence>
<keyword evidence="16" id="KW-0408">Iron</keyword>
<dbReference type="GeneID" id="77727688"/>
<dbReference type="Gene3D" id="3.40.50.300">
    <property type="entry name" value="P-loop containing nucleotide triphosphate hydrolases"/>
    <property type="match status" value="2"/>
</dbReference>
<dbReference type="CDD" id="cd18041">
    <property type="entry name" value="DEXXQc_DNA2"/>
    <property type="match status" value="1"/>
</dbReference>
<evidence type="ECO:0000256" key="18">
    <source>
        <dbReference type="ARBA" id="ARBA00023125"/>
    </source>
</evidence>
<evidence type="ECO:0000256" key="2">
    <source>
        <dbReference type="ARBA" id="ARBA00004123"/>
    </source>
</evidence>
<dbReference type="GO" id="GO:0043139">
    <property type="term" value="F:5'-3' DNA helicase activity"/>
    <property type="evidence" value="ECO:0007669"/>
    <property type="project" value="TreeGrafter"/>
</dbReference>
<keyword evidence="28" id="KW-1185">Reference proteome</keyword>
<evidence type="ECO:0000256" key="10">
    <source>
        <dbReference type="ARBA" id="ARBA00022741"/>
    </source>
</evidence>
<dbReference type="FunFam" id="3.40.50.300:FF:000789">
    <property type="entry name" value="DNA replication ATP-dependent helicase/nuclease DNA2"/>
    <property type="match status" value="1"/>
</dbReference>
<keyword evidence="9" id="KW-0479">Metal-binding</keyword>
<evidence type="ECO:0000256" key="5">
    <source>
        <dbReference type="ARBA" id="ARBA00021516"/>
    </source>
</evidence>
<dbReference type="Proteomes" id="UP001164286">
    <property type="component" value="Unassembled WGS sequence"/>
</dbReference>
<dbReference type="GO" id="GO:0005634">
    <property type="term" value="C:nucleus"/>
    <property type="evidence" value="ECO:0007669"/>
    <property type="project" value="UniProtKB-SubCell"/>
</dbReference>
<keyword evidence="15" id="KW-0067">ATP-binding</keyword>
<evidence type="ECO:0000256" key="9">
    <source>
        <dbReference type="ARBA" id="ARBA00022723"/>
    </source>
</evidence>
<dbReference type="InterPro" id="IPR026851">
    <property type="entry name" value="Dna2/JHS1_DEXXQ-box"/>
</dbReference>
<keyword evidence="19" id="KW-0234">DNA repair</keyword>
<keyword evidence="18" id="KW-0238">DNA-binding</keyword>
<evidence type="ECO:0000259" key="25">
    <source>
        <dbReference type="Pfam" id="PF13086"/>
    </source>
</evidence>
<evidence type="ECO:0000256" key="23">
    <source>
        <dbReference type="SAM" id="MobiDB-lite"/>
    </source>
</evidence>
<dbReference type="GO" id="GO:0003677">
    <property type="term" value="F:DNA binding"/>
    <property type="evidence" value="ECO:0007669"/>
    <property type="project" value="UniProtKB-KW"/>
</dbReference>
<reference evidence="27" key="1">
    <citation type="journal article" date="2022" name="G3 (Bethesda)">
        <title>High quality genome of the basidiomycete yeast Dioszegia hungarica PDD-24b-2 isolated from cloud water.</title>
        <authorList>
            <person name="Jarrige D."/>
            <person name="Haridas S."/>
            <person name="Bleykasten-Grosshans C."/>
            <person name="Joly M."/>
            <person name="Nadalig T."/>
            <person name="Sancelme M."/>
            <person name="Vuilleumier S."/>
            <person name="Grigoriev I.V."/>
            <person name="Amato P."/>
            <person name="Bringel F."/>
        </authorList>
    </citation>
    <scope>NUCLEOTIDE SEQUENCE</scope>
    <source>
        <strain evidence="27">PDD-24b-2</strain>
    </source>
</reference>
<dbReference type="GO" id="GO:0046872">
    <property type="term" value="F:metal ion binding"/>
    <property type="evidence" value="ECO:0007669"/>
    <property type="project" value="UniProtKB-KW"/>
</dbReference>
<dbReference type="RefSeq" id="XP_052947253.1">
    <property type="nucleotide sequence ID" value="XM_053088483.1"/>
</dbReference>
<keyword evidence="13" id="KW-0378">Hydrolase</keyword>
<name>A0AA38HBS7_9TREE</name>
<evidence type="ECO:0000256" key="17">
    <source>
        <dbReference type="ARBA" id="ARBA00023014"/>
    </source>
</evidence>
<keyword evidence="17" id="KW-0411">Iron-sulfur</keyword>
<dbReference type="Pfam" id="PF13087">
    <property type="entry name" value="AAA_12"/>
    <property type="match status" value="1"/>
</dbReference>
<dbReference type="GO" id="GO:0006281">
    <property type="term" value="P:DNA repair"/>
    <property type="evidence" value="ECO:0007669"/>
    <property type="project" value="UniProtKB-KW"/>
</dbReference>
<dbReference type="GO" id="GO:0004519">
    <property type="term" value="F:endonuclease activity"/>
    <property type="evidence" value="ECO:0007669"/>
    <property type="project" value="UniProtKB-KW"/>
</dbReference>
<keyword evidence="12" id="KW-0227">DNA damage</keyword>
<evidence type="ECO:0000256" key="19">
    <source>
        <dbReference type="ARBA" id="ARBA00023204"/>
    </source>
</evidence>
<evidence type="ECO:0000256" key="22">
    <source>
        <dbReference type="ARBA" id="ARBA00047995"/>
    </source>
</evidence>
<evidence type="ECO:0000256" key="15">
    <source>
        <dbReference type="ARBA" id="ARBA00022840"/>
    </source>
</evidence>
<keyword evidence="7" id="KW-0235">DNA replication</keyword>
<dbReference type="EMBL" id="JAKWFO010000004">
    <property type="protein sequence ID" value="KAI9637476.1"/>
    <property type="molecule type" value="Genomic_DNA"/>
</dbReference>
<gene>
    <name evidence="27" type="ORF">MKK02DRAFT_32314</name>
</gene>
<keyword evidence="11" id="KW-0255">Endonuclease</keyword>
<dbReference type="GO" id="GO:0016787">
    <property type="term" value="F:hydrolase activity"/>
    <property type="evidence" value="ECO:0007669"/>
    <property type="project" value="UniProtKB-KW"/>
</dbReference>
<evidence type="ECO:0000256" key="12">
    <source>
        <dbReference type="ARBA" id="ARBA00022763"/>
    </source>
</evidence>
<dbReference type="InterPro" id="IPR011604">
    <property type="entry name" value="PDDEXK-like_dom_sf"/>
</dbReference>
<protein>
    <recommendedName>
        <fullName evidence="5">DNA replication ATP-dependent helicase/nuclease DNA2</fullName>
        <ecNumber evidence="4">3.6.4.12</ecNumber>
    </recommendedName>
</protein>
<feature type="domain" description="DNA2/NAM7 helicase-like C-terminal" evidence="26">
    <location>
        <begin position="1070"/>
        <end position="1281"/>
    </location>
</feature>
<dbReference type="GO" id="GO:0005524">
    <property type="term" value="F:ATP binding"/>
    <property type="evidence" value="ECO:0007669"/>
    <property type="project" value="UniProtKB-KW"/>
</dbReference>
<proteinExistence type="inferred from homology"/>
<dbReference type="Pfam" id="PF08696">
    <property type="entry name" value="Dna2"/>
    <property type="match status" value="1"/>
</dbReference>
<evidence type="ECO:0000256" key="20">
    <source>
        <dbReference type="ARBA" id="ARBA00023242"/>
    </source>
</evidence>
<evidence type="ECO:0000313" key="28">
    <source>
        <dbReference type="Proteomes" id="UP001164286"/>
    </source>
</evidence>
<dbReference type="GO" id="GO:0051539">
    <property type="term" value="F:4 iron, 4 sulfur cluster binding"/>
    <property type="evidence" value="ECO:0007669"/>
    <property type="project" value="UniProtKB-KW"/>
</dbReference>
<comment type="similarity">
    <text evidence="3">Belongs to the DNA2/NAM7 helicase family.</text>
</comment>
<dbReference type="FunFam" id="3.40.50.300:FF:001170">
    <property type="entry name" value="DNA replication helicase Dna2"/>
    <property type="match status" value="1"/>
</dbReference>
<accession>A0AA38HBS7</accession>
<dbReference type="PANTHER" id="PTHR43788:SF8">
    <property type="entry name" value="DNA-BINDING PROTEIN SMUBP-2"/>
    <property type="match status" value="1"/>
</dbReference>
<feature type="compositionally biased region" description="Low complexity" evidence="23">
    <location>
        <begin position="84"/>
        <end position="102"/>
    </location>
</feature>
<dbReference type="InterPro" id="IPR027417">
    <property type="entry name" value="P-loop_NTPase"/>
</dbReference>
<sequence>MWAKTKAEPPSQGQERPAKRPRLSQDDRDRGRDIKPKSHTPLAPGPRPKQENAHRSITSMTKEEQELMDTLLSGLEASMFDDMSSSQPQPQPPARSQLSRSPVKAKRTPLKPKAVRAMSPVKANIPRPLPSTRPAYAKPTAAAGVVKAQREPCAVKLERPSQAVTVNLEPPQLKLEPVQVQARLEHPAYPSPPALVPLEKDANSEKTLLDDDDMYTFDFDLSDLSAFDADLLMAPPPPQVRYPILHPDVPPPPEGFTSTPWLRCTVRHIFHGIHFADGKAPDATALLRASSSSAGGSASSKTLLVENAKTPALLVVHLKERWIDVAVRVDDTVNIISPSLLSPISITCKDPSTFLILHPDLMLTMTTIANAMPCPRKPILQSLIRVPGPSSKAVLYGNLGHALLQGALQDQEFKAAVTEERLEKEMQKEQTRMEVWGAGLNVRDVQDEVGGRAGKGFETFADKWVGPEPKADGDLHSMPGDAQSLLSITGLHEIEEDVWSPKWGLKGKVDASVQASIVLDRKIKNPAKEIHVAPLEIKTGRSIGVMNHRAQTMLYTLLMEDRYGVPVPAGLLYYSQLDTVLRVEARPAEIRALITARNELASYLIKTRKLAVAPDAVSGGSTQPADLEDSFLPPTIDSARECKTCYAVDTCMLYRKTTDRVPVEEDDPIGSLYEEKMGHMTEKDSEFFRKWENLLTVEEQDIGRLRKELWTMGAEEREKRGRCFGNMVIDSYTNDVGTSLAKIHRHTYTFARAASVLHTATQSGRTNLLSGHITRGDPVNISIEPDLLCLQRGFVTELTAEHISIGVTYTIDTAALLKRTVHRVKQRDTSSTDQLIFRIDKDEMMSGIAKMRNNLAQLFFAGGDEKRRSLIVHDAVPRYDLSRVPIPEEIPASLNEDQVAAMSKVLTAEDYALILGMPGTGKTTTIAEIIKALVGRGKSVLLASYTHSAVDTILMKLVNESFGILRLGNIDKVHPDVQHLTLEAMNSSTSMAQLEERLMGPPVVATTCLSIEHPLFFRRKFDYCIIDEASQITLPTILGPLRFAETFVLVGDHYQLPPIVKNHEARKAGLDVSLFKLLSDRRPEAVVDLRYQYRMNEDIMSLSNTLVYDGRLRVGNERVGRRGLVLPMKKGCGGQEKGCMDPEECWVQSLLKESVKAVFVDTDGLPAEETRVGDLVQNPTEAIVVRQFVQALTGNGIKEEDIAVITPYRQQIKVLNGLFKDKPKVEVMTADKSQGRDKDVVLISLVRSNEVGNVGDLLRDWRRINVSFTRAKKKLVMFGSRKTLGTDKLLGDFLALMERKQWIYTLKKGAEAVHPLESGVKVEMDEAGRKAQKEKEKGAGRKVGKVGEAILAGNPFVKEIMRNEA</sequence>
<evidence type="ECO:0000259" key="26">
    <source>
        <dbReference type="Pfam" id="PF13087"/>
    </source>
</evidence>
<dbReference type="InterPro" id="IPR014808">
    <property type="entry name" value="DNA_replication_fac_Dna2_N"/>
</dbReference>
<feature type="domain" description="DNA replication factor Dna2 N-terminal" evidence="24">
    <location>
        <begin position="314"/>
        <end position="515"/>
    </location>
</feature>
<dbReference type="EC" id="3.6.4.12" evidence="4"/>
<dbReference type="Gene3D" id="3.90.320.10">
    <property type="match status" value="1"/>
</dbReference>
<comment type="cofactor">
    <cofactor evidence="1">
        <name>[4Fe-4S] cluster</name>
        <dbReference type="ChEBI" id="CHEBI:49883"/>
    </cofactor>
</comment>
<evidence type="ECO:0000256" key="11">
    <source>
        <dbReference type="ARBA" id="ARBA00022759"/>
    </source>
</evidence>
<dbReference type="SUPFAM" id="SSF52540">
    <property type="entry name" value="P-loop containing nucleoside triphosphate hydrolases"/>
    <property type="match status" value="1"/>
</dbReference>
<evidence type="ECO:0000256" key="16">
    <source>
        <dbReference type="ARBA" id="ARBA00023004"/>
    </source>
</evidence>
<keyword evidence="8" id="KW-0540">Nuclease</keyword>
<dbReference type="InterPro" id="IPR047187">
    <property type="entry name" value="SF1_C_Upf1"/>
</dbReference>
<keyword evidence="10" id="KW-0547">Nucleotide-binding</keyword>
<organism evidence="27 28">
    <name type="scientific">Dioszegia hungarica</name>
    <dbReference type="NCBI Taxonomy" id="4972"/>
    <lineage>
        <taxon>Eukaryota</taxon>
        <taxon>Fungi</taxon>
        <taxon>Dikarya</taxon>
        <taxon>Basidiomycota</taxon>
        <taxon>Agaricomycotina</taxon>
        <taxon>Tremellomycetes</taxon>
        <taxon>Tremellales</taxon>
        <taxon>Bulleribasidiaceae</taxon>
        <taxon>Dioszegia</taxon>
    </lineage>
</organism>
<dbReference type="InterPro" id="IPR050534">
    <property type="entry name" value="Coronavir_polyprotein_1ab"/>
</dbReference>
<evidence type="ECO:0000313" key="27">
    <source>
        <dbReference type="EMBL" id="KAI9637476.1"/>
    </source>
</evidence>
<dbReference type="InterPro" id="IPR041677">
    <property type="entry name" value="DNA2/NAM7_AAA_11"/>
</dbReference>
<keyword evidence="21" id="KW-0511">Multifunctional enzyme</keyword>
<dbReference type="Pfam" id="PF13086">
    <property type="entry name" value="AAA_11"/>
    <property type="match status" value="2"/>
</dbReference>
<keyword evidence="20" id="KW-0539">Nucleus</keyword>
<dbReference type="GO" id="GO:0017116">
    <property type="term" value="F:single-stranded DNA helicase activity"/>
    <property type="evidence" value="ECO:0007669"/>
    <property type="project" value="InterPro"/>
</dbReference>
<evidence type="ECO:0000256" key="1">
    <source>
        <dbReference type="ARBA" id="ARBA00001966"/>
    </source>
</evidence>
<comment type="subcellular location">
    <subcellularLocation>
        <location evidence="2">Nucleus</location>
    </subcellularLocation>
</comment>
<dbReference type="CDD" id="cd18808">
    <property type="entry name" value="SF1_C_Upf1"/>
    <property type="match status" value="1"/>
</dbReference>
<keyword evidence="6" id="KW-0004">4Fe-4S</keyword>
<feature type="region of interest" description="Disordered" evidence="23">
    <location>
        <begin position="1"/>
        <end position="135"/>
    </location>
</feature>
<dbReference type="InterPro" id="IPR041679">
    <property type="entry name" value="DNA2/NAM7-like_C"/>
</dbReference>
<comment type="caution">
    <text evidence="27">The sequence shown here is derived from an EMBL/GenBank/DDBJ whole genome shotgun (WGS) entry which is preliminary data.</text>
</comment>